<dbReference type="EMBL" id="JACCBU010000001">
    <property type="protein sequence ID" value="NYE70596.1"/>
    <property type="molecule type" value="Genomic_DNA"/>
</dbReference>
<dbReference type="PANTHER" id="PTHR24094">
    <property type="entry name" value="SECRETED PROTEIN"/>
    <property type="match status" value="1"/>
</dbReference>
<dbReference type="Pfam" id="PF07510">
    <property type="entry name" value="GmrSD_C"/>
    <property type="match status" value="1"/>
</dbReference>
<proteinExistence type="predicted"/>
<comment type="caution">
    <text evidence="3">The sequence shown here is derived from an EMBL/GenBank/DDBJ whole genome shotgun (WGS) entry which is preliminary data.</text>
</comment>
<accession>A0A7Y9I5V8</accession>
<feature type="domain" description="GmrSD restriction endonucleases C-terminal" evidence="2">
    <location>
        <begin position="100"/>
        <end position="204"/>
    </location>
</feature>
<evidence type="ECO:0000256" key="1">
    <source>
        <dbReference type="SAM" id="SignalP"/>
    </source>
</evidence>
<protein>
    <recommendedName>
        <fullName evidence="2">GmrSD restriction endonucleases C-terminal domain-containing protein</fullName>
    </recommendedName>
</protein>
<reference evidence="3 4" key="1">
    <citation type="submission" date="2020-07" db="EMBL/GenBank/DDBJ databases">
        <title>Sequencing the genomes of 1000 actinobacteria strains.</title>
        <authorList>
            <person name="Klenk H.-P."/>
        </authorList>
    </citation>
    <scope>NUCLEOTIDE SEQUENCE [LARGE SCALE GENOMIC DNA]</scope>
    <source>
        <strain evidence="3 4">DSM 22083</strain>
    </source>
</reference>
<evidence type="ECO:0000259" key="2">
    <source>
        <dbReference type="Pfam" id="PF07510"/>
    </source>
</evidence>
<dbReference type="PANTHER" id="PTHR24094:SF15">
    <property type="entry name" value="AMP-DEPENDENT SYNTHETASE_LIGASE DOMAIN-CONTAINING PROTEIN-RELATED"/>
    <property type="match status" value="1"/>
</dbReference>
<dbReference type="Proteomes" id="UP000569914">
    <property type="component" value="Unassembled WGS sequence"/>
</dbReference>
<name>A0A7Y9I5V8_9ACTN</name>
<keyword evidence="1" id="KW-0732">Signal</keyword>
<keyword evidence="4" id="KW-1185">Reference proteome</keyword>
<dbReference type="AlphaFoldDB" id="A0A7Y9I5V8"/>
<gene>
    <name evidence="3" type="ORF">BKA15_001925</name>
</gene>
<evidence type="ECO:0000313" key="4">
    <source>
        <dbReference type="Proteomes" id="UP000569914"/>
    </source>
</evidence>
<organism evidence="3 4">
    <name type="scientific">Microlunatus parietis</name>
    <dbReference type="NCBI Taxonomy" id="682979"/>
    <lineage>
        <taxon>Bacteria</taxon>
        <taxon>Bacillati</taxon>
        <taxon>Actinomycetota</taxon>
        <taxon>Actinomycetes</taxon>
        <taxon>Propionibacteriales</taxon>
        <taxon>Propionibacteriaceae</taxon>
        <taxon>Microlunatus</taxon>
    </lineage>
</organism>
<feature type="signal peptide" evidence="1">
    <location>
        <begin position="1"/>
        <end position="32"/>
    </location>
</feature>
<evidence type="ECO:0000313" key="3">
    <source>
        <dbReference type="EMBL" id="NYE70596.1"/>
    </source>
</evidence>
<dbReference type="InterPro" id="IPR011089">
    <property type="entry name" value="GmrSD_C"/>
</dbReference>
<sequence>MSQTRVRTLISAVAALLTLAATSFLTTGPAAAAESYSAPLSEAIDHLDVATEQRDGYDRDKFNHWVDADGDGCDARDEVLIAEADDPPTVGSGCSLSGGRWYSYYDGVSHTQTSDIDIDHLVPLAEAWDSGAHDWSASRRESYANDLGDYRTLVGVTDSVNQAKGDQDPAEWLPEEQQCRYLREFVAVKIRWSLAVDSTEKAALEDLAGDCENSTITVTVV</sequence>
<dbReference type="RefSeq" id="WP_179750183.1">
    <property type="nucleotide sequence ID" value="NZ_JACCBU010000001.1"/>
</dbReference>
<feature type="chain" id="PRO_5030788877" description="GmrSD restriction endonucleases C-terminal domain-containing protein" evidence="1">
    <location>
        <begin position="33"/>
        <end position="221"/>
    </location>
</feature>